<accession>A0A251XAQ5</accession>
<comment type="cofactor">
    <cofactor evidence="1">
        <name>pantetheine 4'-phosphate</name>
        <dbReference type="ChEBI" id="CHEBI:47942"/>
    </cofactor>
</comment>
<proteinExistence type="inferred from homology"/>
<evidence type="ECO:0000256" key="2">
    <source>
        <dbReference type="ARBA" id="ARBA00006432"/>
    </source>
</evidence>
<dbReference type="Gene3D" id="1.10.1200.10">
    <property type="entry name" value="ACP-like"/>
    <property type="match status" value="2"/>
</dbReference>
<dbReference type="PANTHER" id="PTHR45527">
    <property type="entry name" value="NONRIBOSOMAL PEPTIDE SYNTHETASE"/>
    <property type="match status" value="1"/>
</dbReference>
<dbReference type="Proteomes" id="UP000194798">
    <property type="component" value="Unassembled WGS sequence"/>
</dbReference>
<evidence type="ECO:0000259" key="6">
    <source>
        <dbReference type="PROSITE" id="PS50075"/>
    </source>
</evidence>
<dbReference type="Gene3D" id="1.10.10.1830">
    <property type="entry name" value="Non-ribosomal peptide synthase, adenylation domain"/>
    <property type="match status" value="1"/>
</dbReference>
<dbReference type="GO" id="GO:0031177">
    <property type="term" value="F:phosphopantetheine binding"/>
    <property type="evidence" value="ECO:0007669"/>
    <property type="project" value="InterPro"/>
</dbReference>
<dbReference type="SUPFAM" id="SSF47336">
    <property type="entry name" value="ACP-like"/>
    <property type="match status" value="2"/>
</dbReference>
<keyword evidence="3" id="KW-0596">Phosphopantetheine</keyword>
<dbReference type="NCBIfam" id="NF003417">
    <property type="entry name" value="PRK04813.1"/>
    <property type="match status" value="2"/>
</dbReference>
<dbReference type="FunFam" id="3.30.300.30:FF:000015">
    <property type="entry name" value="Nonribosomal peptide synthase SidD"/>
    <property type="match status" value="1"/>
</dbReference>
<dbReference type="FunFam" id="3.30.300.30:FF:000010">
    <property type="entry name" value="Enterobactin synthetase component F"/>
    <property type="match status" value="1"/>
</dbReference>
<dbReference type="Gene3D" id="3.40.50.300">
    <property type="entry name" value="P-loop containing nucleotide triphosphate hydrolases"/>
    <property type="match status" value="1"/>
</dbReference>
<dbReference type="InterPro" id="IPR041464">
    <property type="entry name" value="TubC_N"/>
</dbReference>
<dbReference type="FunFam" id="3.40.50.980:FF:000002">
    <property type="entry name" value="Enterobactin synthetase component F"/>
    <property type="match status" value="1"/>
</dbReference>
<dbReference type="InterPro" id="IPR020802">
    <property type="entry name" value="TesA-like"/>
</dbReference>
<dbReference type="InterPro" id="IPR023213">
    <property type="entry name" value="CAT-like_dom_sf"/>
</dbReference>
<comment type="caution">
    <text evidence="7">The sequence shown here is derived from an EMBL/GenBank/DDBJ whole genome shotgun (WGS) entry which is preliminary data.</text>
</comment>
<keyword evidence="4" id="KW-0597">Phosphoprotein</keyword>
<dbReference type="Pfam" id="PF00501">
    <property type="entry name" value="AMP-binding"/>
    <property type="match status" value="2"/>
</dbReference>
<dbReference type="FunFam" id="3.30.559.10:FF:000012">
    <property type="entry name" value="Non-ribosomal peptide synthetase"/>
    <property type="match status" value="2"/>
</dbReference>
<dbReference type="SMART" id="SM00823">
    <property type="entry name" value="PKS_PP"/>
    <property type="match status" value="2"/>
</dbReference>
<feature type="domain" description="Carrier" evidence="6">
    <location>
        <begin position="2434"/>
        <end position="2509"/>
    </location>
</feature>
<dbReference type="FunFam" id="3.40.50.12780:FF:000012">
    <property type="entry name" value="Non-ribosomal peptide synthetase"/>
    <property type="match status" value="2"/>
</dbReference>
<dbReference type="InterPro" id="IPR020806">
    <property type="entry name" value="PKS_PP-bd"/>
</dbReference>
<dbReference type="Gene3D" id="3.30.559.10">
    <property type="entry name" value="Chloramphenicol acetyltransferase-like domain"/>
    <property type="match status" value="2"/>
</dbReference>
<evidence type="ECO:0000256" key="3">
    <source>
        <dbReference type="ARBA" id="ARBA00022450"/>
    </source>
</evidence>
<dbReference type="InterPro" id="IPR027417">
    <property type="entry name" value="P-loop_NTPase"/>
</dbReference>
<dbReference type="CDD" id="cd12116">
    <property type="entry name" value="A_NRPS_Ta1_like"/>
    <property type="match status" value="1"/>
</dbReference>
<dbReference type="InterPro" id="IPR010071">
    <property type="entry name" value="AA_adenyl_dom"/>
</dbReference>
<dbReference type="GO" id="GO:0005829">
    <property type="term" value="C:cytosol"/>
    <property type="evidence" value="ECO:0007669"/>
    <property type="project" value="TreeGrafter"/>
</dbReference>
<sequence length="2801" mass="316137">MSSIEQLLNQLQQDEIHLWLDEGRLRYNAPKHKMTAELKTLLSEKKADIIDFLSRQSTSVEMPIPVISRDQPLPLSFAQQRLWFLNQLEKGNAATYNMPPLAMKLLGKLNHAALEQAFNVILARHEVLRSHFSTNAQGNTVQCVEKQLSLSLPIIDLQAYPETEQALEIKRITREQAGLIFDLRECPLFRVLLLKLSAESHVLILTMHHIICDGWSINVLVKELAILYNAFNQNLPHHLPELAIQYADFAAWQRQRLSGDYVETLKNYWQKQLQGAPALLELPTDNPRRPVQRFHGETEYFYFSKAQTQQLQQLSQKNGVTLFMTLFAAYATLLFRYTRQEDIIIGTPIANRTHSQLEPLIGFFINTLALRTDFTQAPSFLELLQQVKQTALAAYQHQELPFEKLVELLQPERSLSYSPIFQVLFVLQNAPLENTQLSDLRIQPLPTENINAIYDLILSMEELATGLEGKLRYNIDLFNKPSIQRFIRHFQTLINSILTHPDQSVATLNLLSPADYQQFAQWNHTEQPYPLDRCLHEWIGAQAEKTPHAIAVSDEERQWTYAELDIKANQLAHYLRELGAKTDQFIGICLDRSLEMVLGLLGILKAGAAYVPIDPDYPAARVEFMLEDSAVTLLLTQAHCLEQITPIKAFAKNNQHTVICLDSLDKTLDNYPSNTPELRTRPDDLAYMIYTSGSTGKPKGAMNTHRGIVNRLLWMQAAYSLTESDVILQKTPFSFDVSVWEFFWPLMTGASLTLAKPGGHRDPDYLIELIAKKGVTTLHFVPSMLQIFLQKAESPLFRNMNCLKRVVCSGEALPLELQERFFTHLPHINLYNLYGPTEAAVDVTHWTCQAHSPLSNVPIGYPIANIQIHILDAHLQPVPIGVAGELHIGGIGVARGYFNRSELTAEKFISNPFDQGKTRLYKTGDLARYRDDGRIEYLGRLDNQIKVRGFRIELGEIETALMQYSGVKESVVIGWQPQKELPPRLIAYLGVTQNVKPTASELRHFLHDKLPEYMVPSAFIILDQLPLSPNGKVDRRALPAPDQNSAQSEVPYVAPNSEIERLLADLWADILGVARVGLNDNFFELGGDSIKGAIFINRLQERLQKIVYVVALFEAPTIAEFIDYLNQHYPEILTDNNTLDSDLPRLETVEFSRFNQLIPRLAIADSMTVKNPSAIFVLAPPRSGTTLMRVILGGNSKLFAPPELELLSFNTLQERDVLYSGSRSYVKEGLIRAMMSALECDADRAKQLMADYELRNLSVAAMYRQLQSWIGDKILVDKSPSYPLDIEVLRHAETIFEQPLYIHLLRHPYGMIHSFEEAKLHQVFFHYPHDYAPRHLAELIWSQSHRNIQTFLQDIPAHRQYRVQFEQLTQNPEETIENLCAFLNLPFDDNMLKPYADQKQRMTDGVHAVSKMLGDAKFHTHQGINAQAAYRWQDHYQTDFLSDFTWQLAESFGYIPAKNHTALLPVSRQENAPLTLSFAQNRLWFLAQLEGASSTYNMPAALHLKGKLNIAALTKSLAALIARHSSLRCCFPTVKGAPVVALVDYAFSLSTIDLQSLDNKAQQQAIQHYIAEDLNTPFDIAQTPLFRAQLLILAPDAHILLLNMHHIISDGWSVGILIRECSALYQSFVQNKPNPLLPLTLQYTDFADWQRRWLSGDVLEKQLNYWRQQLAQLPALLNLPTDYPRPALQTFSGANAHFSLDLHLTTQLKQLSQKQGVTLFMTLWSAYAVLLSRYSGQQDIVIGSPIAGRTQKEFEDLIGLFVNTLVLRLNLSEHPNVNELLMQARRVALAAYQHQDIPFEQLVEELRPVRNLSHSPLFQVMFVLQNAPNTAVELEGLSIEPLAADNVIAKFDLTLSMEELNGQLIGRVEYNTDLFKAETIARLMGHFQTLLMGFVENPQEKVTRLPLLTPHEQAQLIAWNSAVIRDYPLDKETVVSLFEKQVKKTPNATAVLETKTNRALTYLELNQQANALAALLQKQGIQANALIGICVDRQVEMLVGLLAILKTGCAYVPIDPDFPPHRLQLMLEDSAAPLLLTQSHLLARLPEHQAQVICLDKITLDPANINNVACPEGLAYVIYTSGSTGKPKGVMIQHLALTNFLLDMQDRLQVKAGDRLLAVTTLSFDIAGLELYLPLISGATVIIADRDSTVDGESLKNILVHQSINLMQATPATWKLLLNSGWQQKTPLTVLCGGEALPPALGQALVQQSQQFWNVYGPTETTIWSTAHCVDFAERVDLIGKPLANTTIYILDAQQQPVPVGVTGELCIGGKGLALGYRHRPELNAEKFVELTLFGHTQRVYRTGDAARWLDNGCLEFFGRMDNQVKIRGFRIELGEIEAILAENDLIQDVVVVVHEQGDDKRLIAYLLLKNDAISDWQQELRTFLKPCLPHYMQPSHFIALTEFPLTPNGKIDRNTLAKRSIEDYQTIGRAIMAPRDAQELRLIQIWERILNVHPIGIRDNFFELGGHSLLAVRLMAQIEQDFNKRLPLASLFQGATIEQQAQLLRQSIVETQWSSLVPMQTQGNKPPFFAIAGAGGHVLYFYALANALSQCNAQIPFYGLQPLGLDGESQPHDNIEDLAAHYLAVIKQIQPHGPYYLSGHSFGGLVAFEMAQQLRKNGEEIALLAILDTVAPQENKPRSIQADWTDIQWLTHLAHITEHLFNVKLDLNWEALAEQSSEMQLVALHESLKRAQVYPPEASIKQFKGLVAVYKANIMTHYYPHSLLSVPLILFKASDAQPEELIADHSPVHSPNKADDLGWSDLLQQAITVKSVPGDHLTLLNPPHVETLAQLLGEYWENKE</sequence>
<dbReference type="Gene3D" id="3.30.300.30">
    <property type="match status" value="2"/>
</dbReference>
<evidence type="ECO:0000256" key="4">
    <source>
        <dbReference type="ARBA" id="ARBA00022553"/>
    </source>
</evidence>
<dbReference type="InterPro" id="IPR025110">
    <property type="entry name" value="AMP-bd_C"/>
</dbReference>
<dbReference type="SMART" id="SM00824">
    <property type="entry name" value="PKS_TE"/>
    <property type="match status" value="1"/>
</dbReference>
<dbReference type="PANTHER" id="PTHR45527:SF1">
    <property type="entry name" value="FATTY ACID SYNTHASE"/>
    <property type="match status" value="1"/>
</dbReference>
<dbReference type="CDD" id="cd17646">
    <property type="entry name" value="A_NRPS_AB3403-like"/>
    <property type="match status" value="1"/>
</dbReference>
<dbReference type="InterPro" id="IPR020845">
    <property type="entry name" value="AMP-binding_CS"/>
</dbReference>
<dbReference type="InterPro" id="IPR009081">
    <property type="entry name" value="PP-bd_ACP"/>
</dbReference>
<dbReference type="InterPro" id="IPR029058">
    <property type="entry name" value="AB_hydrolase_fold"/>
</dbReference>
<dbReference type="OrthoDB" id="5618670at2"/>
<dbReference type="FunFam" id="3.30.559.30:FF:000001">
    <property type="entry name" value="Non-ribosomal peptide synthetase"/>
    <property type="match status" value="1"/>
</dbReference>
<dbReference type="InterPro" id="IPR044894">
    <property type="entry name" value="TubC_N_sf"/>
</dbReference>
<dbReference type="InterPro" id="IPR001031">
    <property type="entry name" value="Thioesterase"/>
</dbReference>
<protein>
    <recommendedName>
        <fullName evidence="6">Carrier domain-containing protein</fullName>
    </recommendedName>
</protein>
<dbReference type="PROSITE" id="PS50075">
    <property type="entry name" value="CARRIER"/>
    <property type="match status" value="2"/>
</dbReference>
<dbReference type="Gene3D" id="2.30.38.10">
    <property type="entry name" value="Luciferase, Domain 3"/>
    <property type="match status" value="2"/>
</dbReference>
<dbReference type="FunFam" id="1.10.1200.10:FF:000005">
    <property type="entry name" value="Nonribosomal peptide synthetase 1"/>
    <property type="match status" value="1"/>
</dbReference>
<evidence type="ECO:0000256" key="5">
    <source>
        <dbReference type="ARBA" id="ARBA00022598"/>
    </source>
</evidence>
<dbReference type="Pfam" id="PF13469">
    <property type="entry name" value="Sulfotransfer_3"/>
    <property type="match status" value="1"/>
</dbReference>
<organism evidence="7 8">
    <name type="scientific">Thioflexithrix psekupsensis</name>
    <dbReference type="NCBI Taxonomy" id="1570016"/>
    <lineage>
        <taxon>Bacteria</taxon>
        <taxon>Pseudomonadati</taxon>
        <taxon>Pseudomonadota</taxon>
        <taxon>Gammaproteobacteria</taxon>
        <taxon>Thiotrichales</taxon>
        <taxon>Thioflexithrix</taxon>
    </lineage>
</organism>
<dbReference type="SUPFAM" id="SSF52777">
    <property type="entry name" value="CoA-dependent acyltransferases"/>
    <property type="match status" value="4"/>
</dbReference>
<keyword evidence="5" id="KW-0436">Ligase</keyword>
<reference evidence="7 8" key="1">
    <citation type="submission" date="2016-12" db="EMBL/GenBank/DDBJ databases">
        <title>Thioflexothrix psekupsii D3 genome sequencing and assembly.</title>
        <authorList>
            <person name="Fomenkov A."/>
            <person name="Vincze T."/>
            <person name="Grabovich M."/>
            <person name="Anton B.P."/>
            <person name="Dubinina G."/>
            <person name="Orlova M."/>
            <person name="Belousova E."/>
            <person name="Roberts R.J."/>
        </authorList>
    </citation>
    <scope>NUCLEOTIDE SEQUENCE [LARGE SCALE GENOMIC DNA]</scope>
    <source>
        <strain evidence="7">D3</strain>
    </source>
</reference>
<dbReference type="EMBL" id="MSLT01000006">
    <property type="protein sequence ID" value="OUD15424.1"/>
    <property type="molecule type" value="Genomic_DNA"/>
</dbReference>
<dbReference type="InterPro" id="IPR036736">
    <property type="entry name" value="ACP-like_sf"/>
</dbReference>
<dbReference type="Gene3D" id="3.40.50.980">
    <property type="match status" value="4"/>
</dbReference>
<dbReference type="Gene3D" id="3.40.50.1820">
    <property type="entry name" value="alpha/beta hydrolase"/>
    <property type="match status" value="1"/>
</dbReference>
<feature type="domain" description="Carrier" evidence="6">
    <location>
        <begin position="1054"/>
        <end position="1129"/>
    </location>
</feature>
<dbReference type="GO" id="GO:0016874">
    <property type="term" value="F:ligase activity"/>
    <property type="evidence" value="ECO:0007669"/>
    <property type="project" value="UniProtKB-KW"/>
</dbReference>
<dbReference type="CDD" id="cd19531">
    <property type="entry name" value="LCL_NRPS-like"/>
    <property type="match status" value="2"/>
</dbReference>
<dbReference type="Pfam" id="PF00550">
    <property type="entry name" value="PP-binding"/>
    <property type="match status" value="2"/>
</dbReference>
<dbReference type="PROSITE" id="PS00455">
    <property type="entry name" value="AMP_BINDING"/>
    <property type="match status" value="2"/>
</dbReference>
<keyword evidence="8" id="KW-1185">Reference proteome</keyword>
<gene>
    <name evidence="7" type="ORF">TPSD3_02535</name>
</gene>
<name>A0A251XAQ5_9GAMM</name>
<dbReference type="RefSeq" id="WP_086487019.1">
    <property type="nucleotide sequence ID" value="NZ_MSLT01000006.1"/>
</dbReference>
<dbReference type="Pfam" id="PF00975">
    <property type="entry name" value="Thioesterase"/>
    <property type="match status" value="1"/>
</dbReference>
<evidence type="ECO:0000313" key="8">
    <source>
        <dbReference type="Proteomes" id="UP000194798"/>
    </source>
</evidence>
<dbReference type="InterPro" id="IPR000873">
    <property type="entry name" value="AMP-dep_synth/lig_dom"/>
</dbReference>
<dbReference type="FunFam" id="3.40.50.980:FF:000001">
    <property type="entry name" value="Non-ribosomal peptide synthetase"/>
    <property type="match status" value="2"/>
</dbReference>
<dbReference type="InterPro" id="IPR001242">
    <property type="entry name" value="Condensation_dom"/>
</dbReference>
<evidence type="ECO:0000313" key="7">
    <source>
        <dbReference type="EMBL" id="OUD15424.1"/>
    </source>
</evidence>
<dbReference type="Pfam" id="PF00668">
    <property type="entry name" value="Condensation"/>
    <property type="match status" value="2"/>
</dbReference>
<dbReference type="FunFam" id="2.30.38.10:FF:000001">
    <property type="entry name" value="Non-ribosomal peptide synthetase PvdI"/>
    <property type="match status" value="1"/>
</dbReference>
<dbReference type="GO" id="GO:0043041">
    <property type="term" value="P:amino acid activation for nonribosomal peptide biosynthetic process"/>
    <property type="evidence" value="ECO:0007669"/>
    <property type="project" value="TreeGrafter"/>
</dbReference>
<dbReference type="SUPFAM" id="SSF52540">
    <property type="entry name" value="P-loop containing nucleoside triphosphate hydrolases"/>
    <property type="match status" value="1"/>
</dbReference>
<dbReference type="SUPFAM" id="SSF56801">
    <property type="entry name" value="Acetyl-CoA synthetase-like"/>
    <property type="match status" value="2"/>
</dbReference>
<dbReference type="Pfam" id="PF18563">
    <property type="entry name" value="TubC_N"/>
    <property type="match status" value="1"/>
</dbReference>
<dbReference type="Pfam" id="PF13193">
    <property type="entry name" value="AMP-binding_C"/>
    <property type="match status" value="2"/>
</dbReference>
<dbReference type="GO" id="GO:0044550">
    <property type="term" value="P:secondary metabolite biosynthetic process"/>
    <property type="evidence" value="ECO:0007669"/>
    <property type="project" value="UniProtKB-ARBA"/>
</dbReference>
<dbReference type="SUPFAM" id="SSF53474">
    <property type="entry name" value="alpha/beta-Hydrolases"/>
    <property type="match status" value="1"/>
</dbReference>
<dbReference type="Gene3D" id="3.30.559.30">
    <property type="entry name" value="Nonribosomal peptide synthetase, condensation domain"/>
    <property type="match status" value="2"/>
</dbReference>
<dbReference type="InterPro" id="IPR045851">
    <property type="entry name" value="AMP-bd_C_sf"/>
</dbReference>
<comment type="similarity">
    <text evidence="2">Belongs to the ATP-dependent AMP-binding enzyme family.</text>
</comment>
<evidence type="ECO:0000256" key="1">
    <source>
        <dbReference type="ARBA" id="ARBA00001957"/>
    </source>
</evidence>
<dbReference type="NCBIfam" id="TIGR01733">
    <property type="entry name" value="AA-adenyl-dom"/>
    <property type="match status" value="2"/>
</dbReference>